<keyword evidence="2" id="KW-0472">Membrane</keyword>
<gene>
    <name evidence="3" type="ORF">B0H63DRAFT_533640</name>
</gene>
<dbReference type="EMBL" id="JAULSW010000001">
    <property type="protein sequence ID" value="KAK3395123.1"/>
    <property type="molecule type" value="Genomic_DNA"/>
</dbReference>
<keyword evidence="4" id="KW-1185">Reference proteome</keyword>
<organism evidence="3 4">
    <name type="scientific">Podospora didyma</name>
    <dbReference type="NCBI Taxonomy" id="330526"/>
    <lineage>
        <taxon>Eukaryota</taxon>
        <taxon>Fungi</taxon>
        <taxon>Dikarya</taxon>
        <taxon>Ascomycota</taxon>
        <taxon>Pezizomycotina</taxon>
        <taxon>Sordariomycetes</taxon>
        <taxon>Sordariomycetidae</taxon>
        <taxon>Sordariales</taxon>
        <taxon>Podosporaceae</taxon>
        <taxon>Podospora</taxon>
    </lineage>
</organism>
<accession>A0AAE0U8P5</accession>
<reference evidence="3" key="2">
    <citation type="submission" date="2023-06" db="EMBL/GenBank/DDBJ databases">
        <authorList>
            <consortium name="Lawrence Berkeley National Laboratory"/>
            <person name="Haridas S."/>
            <person name="Hensen N."/>
            <person name="Bonometti L."/>
            <person name="Westerberg I."/>
            <person name="Brannstrom I.O."/>
            <person name="Guillou S."/>
            <person name="Cros-Aarteil S."/>
            <person name="Calhoun S."/>
            <person name="Kuo A."/>
            <person name="Mondo S."/>
            <person name="Pangilinan J."/>
            <person name="Riley R."/>
            <person name="LaButti K."/>
            <person name="Andreopoulos B."/>
            <person name="Lipzen A."/>
            <person name="Chen C."/>
            <person name="Yanf M."/>
            <person name="Daum C."/>
            <person name="Ng V."/>
            <person name="Clum A."/>
            <person name="Steindorff A."/>
            <person name="Ohm R."/>
            <person name="Martin F."/>
            <person name="Silar P."/>
            <person name="Natvig D."/>
            <person name="Lalanne C."/>
            <person name="Gautier V."/>
            <person name="Ament-velasquez S.L."/>
            <person name="Kruys A."/>
            <person name="Hutchinson M.I."/>
            <person name="Powell A.J."/>
            <person name="Barry K."/>
            <person name="Miller A.N."/>
            <person name="Grigoriev I.V."/>
            <person name="Debuchy R."/>
            <person name="Gladieux P."/>
            <person name="Thoren M.H."/>
            <person name="Johannesson H."/>
        </authorList>
    </citation>
    <scope>NUCLEOTIDE SEQUENCE</scope>
    <source>
        <strain evidence="3">CBS 232.78</strain>
    </source>
</reference>
<feature type="transmembrane region" description="Helical" evidence="2">
    <location>
        <begin position="63"/>
        <end position="86"/>
    </location>
</feature>
<feature type="region of interest" description="Disordered" evidence="1">
    <location>
        <begin position="118"/>
        <end position="139"/>
    </location>
</feature>
<feature type="region of interest" description="Disordered" evidence="1">
    <location>
        <begin position="36"/>
        <end position="55"/>
    </location>
</feature>
<keyword evidence="2" id="KW-1133">Transmembrane helix</keyword>
<feature type="compositionally biased region" description="Low complexity" evidence="1">
    <location>
        <begin position="181"/>
        <end position="202"/>
    </location>
</feature>
<sequence>MAPIQVANVYRFLAENGLSSVVNEIDLLRARDEINNTTTVSGEPQAASSSSSSSSHEEWTSGLPAIIVLTALGLAVLGFICFIVLLKIRQRRRKEEVDIESEIEMRDKVAEEAAKRATPVVTVTTPPPASGRTGSYGKWLARKQAKEESGVAAKLREEQKQKAAQNKQYWDEIRKNRARETAAAAERAAQGAASGSTSQNNQ</sequence>
<comment type="caution">
    <text evidence="3">The sequence shown here is derived from an EMBL/GenBank/DDBJ whole genome shotgun (WGS) entry which is preliminary data.</text>
</comment>
<protein>
    <submittedName>
        <fullName evidence="3">Uncharacterized protein</fullName>
    </submittedName>
</protein>
<keyword evidence="2" id="KW-0812">Transmembrane</keyword>
<dbReference type="Proteomes" id="UP001285441">
    <property type="component" value="Unassembled WGS sequence"/>
</dbReference>
<feature type="compositionally biased region" description="Basic and acidic residues" evidence="1">
    <location>
        <begin position="169"/>
        <end position="180"/>
    </location>
</feature>
<evidence type="ECO:0000313" key="3">
    <source>
        <dbReference type="EMBL" id="KAK3395123.1"/>
    </source>
</evidence>
<dbReference type="AlphaFoldDB" id="A0AAE0U8P5"/>
<name>A0AAE0U8P5_9PEZI</name>
<feature type="region of interest" description="Disordered" evidence="1">
    <location>
        <begin position="156"/>
        <end position="202"/>
    </location>
</feature>
<reference evidence="3" key="1">
    <citation type="journal article" date="2023" name="Mol. Phylogenet. Evol.">
        <title>Genome-scale phylogeny and comparative genomics of the fungal order Sordariales.</title>
        <authorList>
            <person name="Hensen N."/>
            <person name="Bonometti L."/>
            <person name="Westerberg I."/>
            <person name="Brannstrom I.O."/>
            <person name="Guillou S."/>
            <person name="Cros-Aarteil S."/>
            <person name="Calhoun S."/>
            <person name="Haridas S."/>
            <person name="Kuo A."/>
            <person name="Mondo S."/>
            <person name="Pangilinan J."/>
            <person name="Riley R."/>
            <person name="LaButti K."/>
            <person name="Andreopoulos B."/>
            <person name="Lipzen A."/>
            <person name="Chen C."/>
            <person name="Yan M."/>
            <person name="Daum C."/>
            <person name="Ng V."/>
            <person name="Clum A."/>
            <person name="Steindorff A."/>
            <person name="Ohm R.A."/>
            <person name="Martin F."/>
            <person name="Silar P."/>
            <person name="Natvig D.O."/>
            <person name="Lalanne C."/>
            <person name="Gautier V."/>
            <person name="Ament-Velasquez S.L."/>
            <person name="Kruys A."/>
            <person name="Hutchinson M.I."/>
            <person name="Powell A.J."/>
            <person name="Barry K."/>
            <person name="Miller A.N."/>
            <person name="Grigoriev I.V."/>
            <person name="Debuchy R."/>
            <person name="Gladieux P."/>
            <person name="Hiltunen Thoren M."/>
            <person name="Johannesson H."/>
        </authorList>
    </citation>
    <scope>NUCLEOTIDE SEQUENCE</scope>
    <source>
        <strain evidence="3">CBS 232.78</strain>
    </source>
</reference>
<evidence type="ECO:0000313" key="4">
    <source>
        <dbReference type="Proteomes" id="UP001285441"/>
    </source>
</evidence>
<evidence type="ECO:0000256" key="1">
    <source>
        <dbReference type="SAM" id="MobiDB-lite"/>
    </source>
</evidence>
<proteinExistence type="predicted"/>
<evidence type="ECO:0000256" key="2">
    <source>
        <dbReference type="SAM" id="Phobius"/>
    </source>
</evidence>